<sequence length="138" mass="14662">MDLVQEHQGDVCGGDTVRVVGCAISSIYPPPKRSTKKGARLHSRQQGYASALATAPAAAAALSQTKAARDAKAFRGKHVGKVLQVLQISLAALACGWPQKPMELELELELEVAKSKVSDMPAEVDRRSVAYGCVGEDF</sequence>
<name>Q6IJ61_DROME</name>
<organism evidence="1">
    <name type="scientific">Drosophila melanogaster</name>
    <name type="common">Fruit fly</name>
    <dbReference type="NCBI Taxonomy" id="7227"/>
    <lineage>
        <taxon>Eukaryota</taxon>
        <taxon>Metazoa</taxon>
        <taxon>Ecdysozoa</taxon>
        <taxon>Arthropoda</taxon>
        <taxon>Hexapoda</taxon>
        <taxon>Insecta</taxon>
        <taxon>Pterygota</taxon>
        <taxon>Neoptera</taxon>
        <taxon>Endopterygota</taxon>
        <taxon>Diptera</taxon>
        <taxon>Brachycera</taxon>
        <taxon>Muscomorpha</taxon>
        <taxon>Ephydroidea</taxon>
        <taxon>Drosophilidae</taxon>
        <taxon>Drosophila</taxon>
        <taxon>Sophophora</taxon>
    </lineage>
</organism>
<protein>
    <submittedName>
        <fullName evidence="1">HDC15809</fullName>
    </submittedName>
</protein>
<accession>Q6IJ61</accession>
<dbReference type="AlphaFoldDB" id="Q6IJ61"/>
<proteinExistence type="predicted"/>
<reference evidence="1" key="1">
    <citation type="journal article" date="2003" name="Genome Biol.">
        <title>An integrated gene annotation and transcriptional profiling approach towards the full gene content of the Drosophila genome.</title>
        <authorList>
            <person name="Hild M."/>
            <person name="Beckmann B."/>
            <person name="Haas S.A."/>
            <person name="Koch B."/>
            <person name="Solovyev V."/>
            <person name="Busold C."/>
            <person name="Fellenberg K."/>
            <person name="Boutros M."/>
            <person name="Vingron M."/>
            <person name="Sauer F."/>
            <person name="Hoheisel J.D."/>
            <person name="Paro R."/>
        </authorList>
    </citation>
    <scope>NUCLEOTIDE SEQUENCE</scope>
</reference>
<evidence type="ECO:0000313" key="1">
    <source>
        <dbReference type="EMBL" id="DAA04360.1"/>
    </source>
</evidence>
<gene>
    <name evidence="1" type="ORF">HDC15809</name>
</gene>
<dbReference type="EMBL" id="BK002855">
    <property type="protein sequence ID" value="DAA04360.1"/>
    <property type="molecule type" value="Genomic_DNA"/>
</dbReference>